<proteinExistence type="predicted"/>
<dbReference type="Proteomes" id="UP000738431">
    <property type="component" value="Chromosome"/>
</dbReference>
<keyword evidence="1" id="KW-0812">Transmembrane</keyword>
<feature type="transmembrane region" description="Helical" evidence="1">
    <location>
        <begin position="12"/>
        <end position="31"/>
    </location>
</feature>
<organism evidence="2 3">
    <name type="scientific">Actomonas aquatica</name>
    <dbReference type="NCBI Taxonomy" id="2866162"/>
    <lineage>
        <taxon>Bacteria</taxon>
        <taxon>Pseudomonadati</taxon>
        <taxon>Verrucomicrobiota</taxon>
        <taxon>Opitutia</taxon>
        <taxon>Opitutales</taxon>
        <taxon>Opitutaceae</taxon>
        <taxon>Actomonas</taxon>
    </lineage>
</organism>
<dbReference type="EMBL" id="CP139781">
    <property type="protein sequence ID" value="WRQ87365.1"/>
    <property type="molecule type" value="Genomic_DNA"/>
</dbReference>
<keyword evidence="1" id="KW-0472">Membrane</keyword>
<keyword evidence="1" id="KW-1133">Transmembrane helix</keyword>
<keyword evidence="3" id="KW-1185">Reference proteome</keyword>
<dbReference type="RefSeq" id="WP_221029222.1">
    <property type="nucleotide sequence ID" value="NZ_CP139781.1"/>
</dbReference>
<evidence type="ECO:0000313" key="2">
    <source>
        <dbReference type="EMBL" id="WRQ87365.1"/>
    </source>
</evidence>
<evidence type="ECO:0000256" key="1">
    <source>
        <dbReference type="SAM" id="Phobius"/>
    </source>
</evidence>
<evidence type="ECO:0000313" key="3">
    <source>
        <dbReference type="Proteomes" id="UP000738431"/>
    </source>
</evidence>
<evidence type="ECO:0008006" key="4">
    <source>
        <dbReference type="Google" id="ProtNLM"/>
    </source>
</evidence>
<name>A0ABZ1C7K3_9BACT</name>
<reference evidence="2 3" key="2">
    <citation type="submission" date="2023-12" db="EMBL/GenBank/DDBJ databases">
        <title>Description of an unclassified Opitutus bacterium of Verrucomicrobiota.</title>
        <authorList>
            <person name="Zhang D.-F."/>
        </authorList>
    </citation>
    <scope>NUCLEOTIDE SEQUENCE [LARGE SCALE GENOMIC DNA]</scope>
    <source>
        <strain evidence="2 3">WL0086</strain>
    </source>
</reference>
<sequence>MFRRLLIEDWTAIFTIIAFITALSVYATIFYRTVRMRRSRADELAHLPFEDETTATPSSHE</sequence>
<gene>
    <name evidence="2" type="ORF">K1X11_021335</name>
</gene>
<protein>
    <recommendedName>
        <fullName evidence="4">Cbb3-type cytochrome C oxidase subunit 3</fullName>
    </recommendedName>
</protein>
<accession>A0ABZ1C7K3</accession>
<reference evidence="2 3" key="1">
    <citation type="submission" date="2021-08" db="EMBL/GenBank/DDBJ databases">
        <authorList>
            <person name="Zhang D."/>
            <person name="Zhang A."/>
            <person name="Wang L."/>
        </authorList>
    </citation>
    <scope>NUCLEOTIDE SEQUENCE [LARGE SCALE GENOMIC DNA]</scope>
    <source>
        <strain evidence="2 3">WL0086</strain>
    </source>
</reference>